<dbReference type="InterPro" id="IPR051400">
    <property type="entry name" value="HAD-like_hydrolase"/>
</dbReference>
<dbReference type="PANTHER" id="PTHR46470:SF2">
    <property type="entry name" value="GLYCERALDEHYDE 3-PHOSPHATE PHOSPHATASE"/>
    <property type="match status" value="1"/>
</dbReference>
<organism evidence="5 6">
    <name type="scientific">Ktedonobacter robiniae</name>
    <dbReference type="NCBI Taxonomy" id="2778365"/>
    <lineage>
        <taxon>Bacteria</taxon>
        <taxon>Bacillati</taxon>
        <taxon>Chloroflexota</taxon>
        <taxon>Ktedonobacteria</taxon>
        <taxon>Ktedonobacterales</taxon>
        <taxon>Ktedonobacteraceae</taxon>
        <taxon>Ktedonobacter</taxon>
    </lineage>
</organism>
<dbReference type="RefSeq" id="WP_201374942.1">
    <property type="nucleotide sequence ID" value="NZ_BNJG01000003.1"/>
</dbReference>
<evidence type="ECO:0000256" key="1">
    <source>
        <dbReference type="ARBA" id="ARBA00001946"/>
    </source>
</evidence>
<comment type="cofactor">
    <cofactor evidence="1">
        <name>Mg(2+)</name>
        <dbReference type="ChEBI" id="CHEBI:18420"/>
    </cofactor>
</comment>
<proteinExistence type="predicted"/>
<dbReference type="Pfam" id="PF13419">
    <property type="entry name" value="HAD_2"/>
    <property type="match status" value="1"/>
</dbReference>
<dbReference type="Gene3D" id="3.40.50.1000">
    <property type="entry name" value="HAD superfamily/HAD-like"/>
    <property type="match status" value="1"/>
</dbReference>
<dbReference type="PRINTS" id="PR00413">
    <property type="entry name" value="HADHALOGNASE"/>
</dbReference>
<name>A0ABQ3V2G4_9CHLR</name>
<dbReference type="Gene3D" id="1.20.120.1600">
    <property type="match status" value="1"/>
</dbReference>
<keyword evidence="6" id="KW-1185">Reference proteome</keyword>
<dbReference type="SUPFAM" id="SSF56784">
    <property type="entry name" value="HAD-like"/>
    <property type="match status" value="1"/>
</dbReference>
<dbReference type="SFLD" id="SFLDS00003">
    <property type="entry name" value="Haloacid_Dehalogenase"/>
    <property type="match status" value="1"/>
</dbReference>
<dbReference type="EMBL" id="BNJG01000003">
    <property type="protein sequence ID" value="GHO58690.1"/>
    <property type="molecule type" value="Genomic_DNA"/>
</dbReference>
<dbReference type="SFLD" id="SFLDG01129">
    <property type="entry name" value="C1.5:_HAD__Beta-PGM__Phosphata"/>
    <property type="match status" value="1"/>
</dbReference>
<evidence type="ECO:0000313" key="6">
    <source>
        <dbReference type="Proteomes" id="UP000654345"/>
    </source>
</evidence>
<dbReference type="NCBIfam" id="TIGR01549">
    <property type="entry name" value="HAD-SF-IA-v1"/>
    <property type="match status" value="1"/>
</dbReference>
<accession>A0ABQ3V2G4</accession>
<dbReference type="InterPro" id="IPR006439">
    <property type="entry name" value="HAD-SF_hydro_IA"/>
</dbReference>
<reference evidence="5 6" key="1">
    <citation type="journal article" date="2021" name="Int. J. Syst. Evol. Microbiol.">
        <title>Reticulibacter mediterranei gen. nov., sp. nov., within the new family Reticulibacteraceae fam. nov., and Ktedonospora formicarum gen. nov., sp. nov., Ktedonobacter robiniae sp. nov., Dictyobacter formicarum sp. nov. and Dictyobacter arantiisoli sp. nov., belonging to the class Ktedonobacteria.</title>
        <authorList>
            <person name="Yabe S."/>
            <person name="Zheng Y."/>
            <person name="Wang C.M."/>
            <person name="Sakai Y."/>
            <person name="Abe K."/>
            <person name="Yokota A."/>
            <person name="Donadio S."/>
            <person name="Cavaletti L."/>
            <person name="Monciardini P."/>
        </authorList>
    </citation>
    <scope>NUCLEOTIDE SEQUENCE [LARGE SCALE GENOMIC DNA]</scope>
    <source>
        <strain evidence="5 6">SOSP1-30</strain>
    </source>
</reference>
<dbReference type="PANTHER" id="PTHR46470">
    <property type="entry name" value="N-ACYLNEURAMINATE-9-PHOSPHATASE"/>
    <property type="match status" value="1"/>
</dbReference>
<keyword evidence="4" id="KW-0460">Magnesium</keyword>
<evidence type="ECO:0000256" key="4">
    <source>
        <dbReference type="ARBA" id="ARBA00022842"/>
    </source>
</evidence>
<comment type="caution">
    <text evidence="5">The sequence shown here is derived from an EMBL/GenBank/DDBJ whole genome shotgun (WGS) entry which is preliminary data.</text>
</comment>
<sequence length="307" mass="34605">MTDSISGLTNRRIHCLLFDLGNTLWQRTSYDQIAPLEFAADQHAIHLLRQAYPSFSILKENDEESALVLRRTLLTQFALTIEKDPLTEPEGATMVQQALKALGVPEADLAFCQTIFGTMPIKLAQARVLFEDALATLDELQQRRFQFGVVTNRYWGGKSFHEDMRTMGLLKYFDLDTVMASADLHIRKPNPAIFQLALQACNTTSETSIMIGDSLVSDVAGAQQLGIVAVWKPYNYAEIASYLAENEGISVADYNRAQLLLLREQGIVAPSSDYLRRDGVTYLEHFSKKHIRPQLIINHLSELLEWV</sequence>
<dbReference type="InterPro" id="IPR036412">
    <property type="entry name" value="HAD-like_sf"/>
</dbReference>
<evidence type="ECO:0000256" key="2">
    <source>
        <dbReference type="ARBA" id="ARBA00022723"/>
    </source>
</evidence>
<evidence type="ECO:0000256" key="3">
    <source>
        <dbReference type="ARBA" id="ARBA00022801"/>
    </source>
</evidence>
<gene>
    <name evidence="5" type="ORF">KSB_71650</name>
</gene>
<dbReference type="Proteomes" id="UP000654345">
    <property type="component" value="Unassembled WGS sequence"/>
</dbReference>
<evidence type="ECO:0000313" key="5">
    <source>
        <dbReference type="EMBL" id="GHO58690.1"/>
    </source>
</evidence>
<dbReference type="InterPro" id="IPR041492">
    <property type="entry name" value="HAD_2"/>
</dbReference>
<protein>
    <submittedName>
        <fullName evidence="5">Haloacid dehalogenase</fullName>
    </submittedName>
</protein>
<keyword evidence="3" id="KW-0378">Hydrolase</keyword>
<keyword evidence="2" id="KW-0479">Metal-binding</keyword>
<dbReference type="InterPro" id="IPR023214">
    <property type="entry name" value="HAD_sf"/>
</dbReference>